<name>A0A699TAD6_TANCI</name>
<proteinExistence type="predicted"/>
<dbReference type="AlphaFoldDB" id="A0A699TAD6"/>
<feature type="non-terminal residue" evidence="1">
    <location>
        <position position="1"/>
    </location>
</feature>
<gene>
    <name evidence="1" type="ORF">Tci_879454</name>
</gene>
<comment type="caution">
    <text evidence="1">The sequence shown here is derived from an EMBL/GenBank/DDBJ whole genome shotgun (WGS) entry which is preliminary data.</text>
</comment>
<feature type="non-terminal residue" evidence="1">
    <location>
        <position position="118"/>
    </location>
</feature>
<dbReference type="EMBL" id="BKCJ011231847">
    <property type="protein sequence ID" value="GFD07485.1"/>
    <property type="molecule type" value="Genomic_DNA"/>
</dbReference>
<reference evidence="1" key="1">
    <citation type="journal article" date="2019" name="Sci. Rep.">
        <title>Draft genome of Tanacetum cinerariifolium, the natural source of mosquito coil.</title>
        <authorList>
            <person name="Yamashiro T."/>
            <person name="Shiraishi A."/>
            <person name="Satake H."/>
            <person name="Nakayama K."/>
        </authorList>
    </citation>
    <scope>NUCLEOTIDE SEQUENCE</scope>
</reference>
<organism evidence="1">
    <name type="scientific">Tanacetum cinerariifolium</name>
    <name type="common">Dalmatian daisy</name>
    <name type="synonym">Chrysanthemum cinerariifolium</name>
    <dbReference type="NCBI Taxonomy" id="118510"/>
    <lineage>
        <taxon>Eukaryota</taxon>
        <taxon>Viridiplantae</taxon>
        <taxon>Streptophyta</taxon>
        <taxon>Embryophyta</taxon>
        <taxon>Tracheophyta</taxon>
        <taxon>Spermatophyta</taxon>
        <taxon>Magnoliopsida</taxon>
        <taxon>eudicotyledons</taxon>
        <taxon>Gunneridae</taxon>
        <taxon>Pentapetalae</taxon>
        <taxon>asterids</taxon>
        <taxon>campanulids</taxon>
        <taxon>Asterales</taxon>
        <taxon>Asteraceae</taxon>
        <taxon>Asteroideae</taxon>
        <taxon>Anthemideae</taxon>
        <taxon>Anthemidinae</taxon>
        <taxon>Tanacetum</taxon>
    </lineage>
</organism>
<sequence>FEQLVDHRHLSQTPDVGFPPSERIFLSSISDKSAAIAYEVLDEYDDRVRTLASSVAFTDSSIREKDVSNNLNLSSKRNVELNVRRFSRMMLGIVGGGIGASPDVVIVTMVEGVIIGVG</sequence>
<evidence type="ECO:0000313" key="1">
    <source>
        <dbReference type="EMBL" id="GFD07485.1"/>
    </source>
</evidence>
<accession>A0A699TAD6</accession>
<protein>
    <submittedName>
        <fullName evidence="1">Uncharacterized protein</fullName>
    </submittedName>
</protein>